<comment type="caution">
    <text evidence="3">The sequence shown here is derived from an EMBL/GenBank/DDBJ whole genome shotgun (WGS) entry which is preliminary data.</text>
</comment>
<evidence type="ECO:0000313" key="4">
    <source>
        <dbReference type="Proteomes" id="UP000473278"/>
    </source>
</evidence>
<dbReference type="Pfam" id="PF00106">
    <property type="entry name" value="adh_short"/>
    <property type="match status" value="1"/>
</dbReference>
<reference evidence="3 4" key="1">
    <citation type="submission" date="2020-02" db="EMBL/GenBank/DDBJ databases">
        <title>Balneolaceae bacterium YR4-1, complete genome.</title>
        <authorList>
            <person name="Li Y."/>
            <person name="Wu S."/>
        </authorList>
    </citation>
    <scope>NUCLEOTIDE SEQUENCE [LARGE SCALE GENOMIC DNA]</scope>
    <source>
        <strain evidence="3 4">YR4-1</strain>
    </source>
</reference>
<protein>
    <submittedName>
        <fullName evidence="3">SDR family NAD(P)-dependent oxidoreductase</fullName>
    </submittedName>
</protein>
<accession>A0A6M1SYQ1</accession>
<proteinExistence type="inferred from homology"/>
<dbReference type="PANTHER" id="PTHR44196:SF3">
    <property type="entry name" value="SHORT CHAIN DEHYDROGENASE FAMILY PROTEIN"/>
    <property type="match status" value="1"/>
</dbReference>
<dbReference type="Gene3D" id="3.40.50.720">
    <property type="entry name" value="NAD(P)-binding Rossmann-like Domain"/>
    <property type="match status" value="1"/>
</dbReference>
<evidence type="ECO:0000256" key="2">
    <source>
        <dbReference type="ARBA" id="ARBA00023002"/>
    </source>
</evidence>
<dbReference type="Proteomes" id="UP000473278">
    <property type="component" value="Unassembled WGS sequence"/>
</dbReference>
<name>A0A6M1SYQ1_9BACT</name>
<sequence>MERKAVIIGATSGIGRALAEELHSRGYALGLTGRRVERLEELKNSLGKNVKIQFMDVTKTRDAIDQLEMLIRELKHMDIIVLNAGVSNFRGSTMWKTEKRVIDVNIRGFTALANYSFDYFEKKGNGHIVGISSVAGHFGYGLSAAYNASKAFVSTYLQGYRQRANHSKADIAVTDIIPGFVESEMTDGKPGMFWVAGKDKAARQIANAIESRKNRAYITKRWWLVGWVLKLVPNWVLDRI</sequence>
<organism evidence="3 4">
    <name type="scientific">Halalkalibaculum roseum</name>
    <dbReference type="NCBI Taxonomy" id="2709311"/>
    <lineage>
        <taxon>Bacteria</taxon>
        <taxon>Pseudomonadati</taxon>
        <taxon>Balneolota</taxon>
        <taxon>Balneolia</taxon>
        <taxon>Balneolales</taxon>
        <taxon>Balneolaceae</taxon>
        <taxon>Halalkalibaculum</taxon>
    </lineage>
</organism>
<dbReference type="GO" id="GO:0016020">
    <property type="term" value="C:membrane"/>
    <property type="evidence" value="ECO:0007669"/>
    <property type="project" value="TreeGrafter"/>
</dbReference>
<keyword evidence="4" id="KW-1185">Reference proteome</keyword>
<dbReference type="InterPro" id="IPR020904">
    <property type="entry name" value="Sc_DH/Rdtase_CS"/>
</dbReference>
<evidence type="ECO:0000256" key="1">
    <source>
        <dbReference type="ARBA" id="ARBA00006484"/>
    </source>
</evidence>
<keyword evidence="2" id="KW-0560">Oxidoreductase</keyword>
<dbReference type="InterPro" id="IPR002347">
    <property type="entry name" value="SDR_fam"/>
</dbReference>
<dbReference type="EMBL" id="JAALLT010000004">
    <property type="protein sequence ID" value="NGP77448.1"/>
    <property type="molecule type" value="Genomic_DNA"/>
</dbReference>
<dbReference type="PANTHER" id="PTHR44196">
    <property type="entry name" value="DEHYDROGENASE/REDUCTASE SDR FAMILY MEMBER 7B"/>
    <property type="match status" value="1"/>
</dbReference>
<gene>
    <name evidence="3" type="ORF">G3570_12440</name>
</gene>
<comment type="similarity">
    <text evidence="1">Belongs to the short-chain dehydrogenases/reductases (SDR) family.</text>
</comment>
<dbReference type="PROSITE" id="PS00061">
    <property type="entry name" value="ADH_SHORT"/>
    <property type="match status" value="1"/>
</dbReference>
<dbReference type="PRINTS" id="PR00081">
    <property type="entry name" value="GDHRDH"/>
</dbReference>
<dbReference type="GO" id="GO:0016491">
    <property type="term" value="F:oxidoreductase activity"/>
    <property type="evidence" value="ECO:0007669"/>
    <property type="project" value="UniProtKB-KW"/>
</dbReference>
<dbReference type="InterPro" id="IPR036291">
    <property type="entry name" value="NAD(P)-bd_dom_sf"/>
</dbReference>
<dbReference type="RefSeq" id="WP_165142864.1">
    <property type="nucleotide sequence ID" value="NZ_JAALLT010000004.1"/>
</dbReference>
<dbReference type="SUPFAM" id="SSF51735">
    <property type="entry name" value="NAD(P)-binding Rossmann-fold domains"/>
    <property type="match status" value="1"/>
</dbReference>
<dbReference type="AlphaFoldDB" id="A0A6M1SYQ1"/>
<evidence type="ECO:0000313" key="3">
    <source>
        <dbReference type="EMBL" id="NGP77448.1"/>
    </source>
</evidence>